<dbReference type="Pfam" id="PF01564">
    <property type="entry name" value="Spermine_synth"/>
    <property type="match status" value="1"/>
</dbReference>
<evidence type="ECO:0000256" key="1">
    <source>
        <dbReference type="ARBA" id="ARBA00007867"/>
    </source>
</evidence>
<evidence type="ECO:0000256" key="3">
    <source>
        <dbReference type="PROSITE-ProRule" id="PRU00354"/>
    </source>
</evidence>
<dbReference type="PANTHER" id="PTHR11558:SF11">
    <property type="entry name" value="SPERMIDINE SYNTHASE"/>
    <property type="match status" value="1"/>
</dbReference>
<evidence type="ECO:0000313" key="6">
    <source>
        <dbReference type="Proteomes" id="UP000001449"/>
    </source>
</evidence>
<dbReference type="Gene3D" id="3.40.50.150">
    <property type="entry name" value="Vaccinia Virus protein VP39"/>
    <property type="match status" value="1"/>
</dbReference>
<dbReference type="eggNOG" id="KOG1562">
    <property type="taxonomic scope" value="Eukaryota"/>
</dbReference>
<dbReference type="STRING" id="35128.B8BT53"/>
<dbReference type="InParanoid" id="B8BT53"/>
<dbReference type="SUPFAM" id="SSF53335">
    <property type="entry name" value="S-adenosyl-L-methionine-dependent methyltransferases"/>
    <property type="match status" value="1"/>
</dbReference>
<dbReference type="InterPro" id="IPR030374">
    <property type="entry name" value="PABS"/>
</dbReference>
<sequence length="145" mass="16233">MPTYADGLKGGWKKGDPRWLMNEMASPARLLFLNGTLMSISDSFREFHESLVQPAMFAHPFPKNVAIFGGGEGATLLEVLKHRSVEKATMIEIDATMVELCKEHLPEIAPSCYDDRRTELVIADAFQYILDKKAAYDVLIVDTKV</sequence>
<evidence type="ECO:0000256" key="2">
    <source>
        <dbReference type="ARBA" id="ARBA00022679"/>
    </source>
</evidence>
<dbReference type="RefSeq" id="XP_002286019.1">
    <property type="nucleotide sequence ID" value="XM_002285983.1"/>
</dbReference>
<keyword evidence="3" id="KW-0620">Polyamine biosynthesis</keyword>
<name>B8BT53_THAPS</name>
<dbReference type="KEGG" id="tps:THAPSDRAFT_267946"/>
<gene>
    <name evidence="5" type="ORF">THAPSDRAFT_267946</name>
</gene>
<proteinExistence type="inferred from homology"/>
<dbReference type="InterPro" id="IPR029063">
    <property type="entry name" value="SAM-dependent_MTases_sf"/>
</dbReference>
<evidence type="ECO:0000313" key="5">
    <source>
        <dbReference type="EMBL" id="EED95660.1"/>
    </source>
</evidence>
<feature type="non-terminal residue" evidence="5">
    <location>
        <position position="145"/>
    </location>
</feature>
<reference evidence="5 6" key="2">
    <citation type="journal article" date="2008" name="Nature">
        <title>The Phaeodactylum genome reveals the evolutionary history of diatom genomes.</title>
        <authorList>
            <person name="Bowler C."/>
            <person name="Allen A.E."/>
            <person name="Badger J.H."/>
            <person name="Grimwood J."/>
            <person name="Jabbari K."/>
            <person name="Kuo A."/>
            <person name="Maheswari U."/>
            <person name="Martens C."/>
            <person name="Maumus F."/>
            <person name="Otillar R.P."/>
            <person name="Rayko E."/>
            <person name="Salamov A."/>
            <person name="Vandepoele K."/>
            <person name="Beszteri B."/>
            <person name="Gruber A."/>
            <person name="Heijde M."/>
            <person name="Katinka M."/>
            <person name="Mock T."/>
            <person name="Valentin K."/>
            <person name="Verret F."/>
            <person name="Berges J.A."/>
            <person name="Brownlee C."/>
            <person name="Cadoret J.P."/>
            <person name="Chiovitti A."/>
            <person name="Choi C.J."/>
            <person name="Coesel S."/>
            <person name="De Martino A."/>
            <person name="Detter J.C."/>
            <person name="Durkin C."/>
            <person name="Falciatore A."/>
            <person name="Fournet J."/>
            <person name="Haruta M."/>
            <person name="Huysman M.J."/>
            <person name="Jenkins B.D."/>
            <person name="Jiroutova K."/>
            <person name="Jorgensen R.E."/>
            <person name="Joubert Y."/>
            <person name="Kaplan A."/>
            <person name="Kroger N."/>
            <person name="Kroth P.G."/>
            <person name="La Roche J."/>
            <person name="Lindquist E."/>
            <person name="Lommer M."/>
            <person name="Martin-Jezequel V."/>
            <person name="Lopez P.J."/>
            <person name="Lucas S."/>
            <person name="Mangogna M."/>
            <person name="McGinnis K."/>
            <person name="Medlin L.K."/>
            <person name="Montsant A."/>
            <person name="Oudot-Le Secq M.P."/>
            <person name="Napoli C."/>
            <person name="Obornik M."/>
            <person name="Parker M.S."/>
            <person name="Petit J.L."/>
            <person name="Porcel B.M."/>
            <person name="Poulsen N."/>
            <person name="Robison M."/>
            <person name="Rychlewski L."/>
            <person name="Rynearson T.A."/>
            <person name="Schmutz J."/>
            <person name="Shapiro H."/>
            <person name="Siaut M."/>
            <person name="Stanley M."/>
            <person name="Sussman M.R."/>
            <person name="Taylor A.R."/>
            <person name="Vardi A."/>
            <person name="von Dassow P."/>
            <person name="Vyverman W."/>
            <person name="Willis A."/>
            <person name="Wyrwicz L.S."/>
            <person name="Rokhsar D.S."/>
            <person name="Weissenbach J."/>
            <person name="Armbrust E.V."/>
            <person name="Green B.R."/>
            <person name="Van de Peer Y."/>
            <person name="Grigoriev I.V."/>
        </authorList>
    </citation>
    <scope>NUCLEOTIDE SEQUENCE [LARGE SCALE GENOMIC DNA]</scope>
    <source>
        <strain evidence="5 6">CCMP1335</strain>
    </source>
</reference>
<organism evidence="5 6">
    <name type="scientific">Thalassiosira pseudonana</name>
    <name type="common">Marine diatom</name>
    <name type="synonym">Cyclotella nana</name>
    <dbReference type="NCBI Taxonomy" id="35128"/>
    <lineage>
        <taxon>Eukaryota</taxon>
        <taxon>Sar</taxon>
        <taxon>Stramenopiles</taxon>
        <taxon>Ochrophyta</taxon>
        <taxon>Bacillariophyta</taxon>
        <taxon>Coscinodiscophyceae</taxon>
        <taxon>Thalassiosirophycidae</taxon>
        <taxon>Thalassiosirales</taxon>
        <taxon>Thalassiosiraceae</taxon>
        <taxon>Thalassiosira</taxon>
    </lineage>
</organism>
<protein>
    <recommendedName>
        <fullName evidence="4">PABS domain-containing protein</fullName>
    </recommendedName>
</protein>
<dbReference type="EMBL" id="CM000638">
    <property type="protein sequence ID" value="EED95660.1"/>
    <property type="molecule type" value="Genomic_DNA"/>
</dbReference>
<keyword evidence="2 3" id="KW-0808">Transferase</keyword>
<dbReference type="InterPro" id="IPR001045">
    <property type="entry name" value="Spermi_synthase"/>
</dbReference>
<dbReference type="CDD" id="cd02440">
    <property type="entry name" value="AdoMet_MTases"/>
    <property type="match status" value="1"/>
</dbReference>
<dbReference type="PROSITE" id="PS51006">
    <property type="entry name" value="PABS_2"/>
    <property type="match status" value="1"/>
</dbReference>
<dbReference type="GO" id="GO:0016740">
    <property type="term" value="F:transferase activity"/>
    <property type="evidence" value="ECO:0007669"/>
    <property type="project" value="UniProtKB-UniRule"/>
</dbReference>
<keyword evidence="6" id="KW-1185">Reference proteome</keyword>
<dbReference type="GO" id="GO:0006596">
    <property type="term" value="P:polyamine biosynthetic process"/>
    <property type="evidence" value="ECO:0007669"/>
    <property type="project" value="UniProtKB-UniRule"/>
</dbReference>
<dbReference type="PaxDb" id="35128-Thaps267946"/>
<dbReference type="PANTHER" id="PTHR11558">
    <property type="entry name" value="SPERMIDINE/SPERMINE SYNTHASE"/>
    <property type="match status" value="1"/>
</dbReference>
<dbReference type="Proteomes" id="UP000001449">
    <property type="component" value="Chromosome 1"/>
</dbReference>
<dbReference type="GeneID" id="7445661"/>
<evidence type="ECO:0000259" key="4">
    <source>
        <dbReference type="PROSITE" id="PS51006"/>
    </source>
</evidence>
<feature type="active site" description="Proton acceptor" evidence="3">
    <location>
        <position position="142"/>
    </location>
</feature>
<feature type="domain" description="PABS" evidence="4">
    <location>
        <begin position="1"/>
        <end position="145"/>
    </location>
</feature>
<reference evidence="5 6" key="1">
    <citation type="journal article" date="2004" name="Science">
        <title>The genome of the diatom Thalassiosira pseudonana: ecology, evolution, and metabolism.</title>
        <authorList>
            <person name="Armbrust E.V."/>
            <person name="Berges J.A."/>
            <person name="Bowler C."/>
            <person name="Green B.R."/>
            <person name="Martinez D."/>
            <person name="Putnam N.H."/>
            <person name="Zhou S."/>
            <person name="Allen A.E."/>
            <person name="Apt K.E."/>
            <person name="Bechner M."/>
            <person name="Brzezinski M.A."/>
            <person name="Chaal B.K."/>
            <person name="Chiovitti A."/>
            <person name="Davis A.K."/>
            <person name="Demarest M.S."/>
            <person name="Detter J.C."/>
            <person name="Glavina T."/>
            <person name="Goodstein D."/>
            <person name="Hadi M.Z."/>
            <person name="Hellsten U."/>
            <person name="Hildebrand M."/>
            <person name="Jenkins B.D."/>
            <person name="Jurka J."/>
            <person name="Kapitonov V.V."/>
            <person name="Kroger N."/>
            <person name="Lau W.W."/>
            <person name="Lane T.W."/>
            <person name="Larimer F.W."/>
            <person name="Lippmeier J.C."/>
            <person name="Lucas S."/>
            <person name="Medina M."/>
            <person name="Montsant A."/>
            <person name="Obornik M."/>
            <person name="Parker M.S."/>
            <person name="Palenik B."/>
            <person name="Pazour G.J."/>
            <person name="Richardson P.M."/>
            <person name="Rynearson T.A."/>
            <person name="Saito M.A."/>
            <person name="Schwartz D.C."/>
            <person name="Thamatrakoln K."/>
            <person name="Valentin K."/>
            <person name="Vardi A."/>
            <person name="Wilkerson F.P."/>
            <person name="Rokhsar D.S."/>
        </authorList>
    </citation>
    <scope>NUCLEOTIDE SEQUENCE [LARGE SCALE GENOMIC DNA]</scope>
    <source>
        <strain evidence="5 6">CCMP1335</strain>
    </source>
</reference>
<dbReference type="HOGENOM" id="CLU_048199_7_1_1"/>
<accession>B8BT53</accession>
<comment type="similarity">
    <text evidence="1">Belongs to the spermidine/spermine synthase family.</text>
</comment>
<dbReference type="AlphaFoldDB" id="B8BT53"/>